<dbReference type="Proteomes" id="UP000016928">
    <property type="component" value="Unassembled WGS sequence"/>
</dbReference>
<dbReference type="VEuPathDB" id="FungiDB:FOC1_g10001252"/>
<organism evidence="1 2">
    <name type="scientific">Fusarium oxysporum f. sp. cubense (strain race 1)</name>
    <name type="common">Panama disease fungus</name>
    <dbReference type="NCBI Taxonomy" id="1229664"/>
    <lineage>
        <taxon>Eukaryota</taxon>
        <taxon>Fungi</taxon>
        <taxon>Dikarya</taxon>
        <taxon>Ascomycota</taxon>
        <taxon>Pezizomycotina</taxon>
        <taxon>Sordariomycetes</taxon>
        <taxon>Hypocreomycetidae</taxon>
        <taxon>Hypocreales</taxon>
        <taxon>Nectriaceae</taxon>
        <taxon>Fusarium</taxon>
        <taxon>Fusarium oxysporum species complex</taxon>
    </lineage>
</organism>
<reference evidence="2" key="2">
    <citation type="journal article" date="2014" name="PLoS ONE">
        <title>Genome and Transcriptome Analysis of the Fungal Pathogen Fusarium oxysporum f. sp. cubense Causing Banana Vascular Wilt Disease.</title>
        <authorList>
            <person name="Guo L."/>
            <person name="Han L."/>
            <person name="Yang L."/>
            <person name="Zeng H."/>
            <person name="Fan D."/>
            <person name="Zhu Y."/>
            <person name="Feng Y."/>
            <person name="Wang G."/>
            <person name="Peng C."/>
            <person name="Jiang X."/>
            <person name="Zhou D."/>
            <person name="Ni P."/>
            <person name="Liang C."/>
            <person name="Liu L."/>
            <person name="Wang J."/>
            <person name="Mao C."/>
            <person name="Fang X."/>
            <person name="Peng M."/>
            <person name="Huang J."/>
        </authorList>
    </citation>
    <scope>NUCLEOTIDE SEQUENCE [LARGE SCALE GENOMIC DNA]</scope>
    <source>
        <strain evidence="2">race 1</strain>
    </source>
</reference>
<name>N4UG33_FUSC1</name>
<dbReference type="OrthoDB" id="5086570at2759"/>
<dbReference type="OMA" id="WTRTVAN"/>
<evidence type="ECO:0000313" key="1">
    <source>
        <dbReference type="EMBL" id="ENH67781.1"/>
    </source>
</evidence>
<protein>
    <submittedName>
        <fullName evidence="1">Uncharacterized protein</fullName>
    </submittedName>
</protein>
<accession>N4UG33</accession>
<dbReference type="AlphaFoldDB" id="N4UG33"/>
<dbReference type="EMBL" id="KB730311">
    <property type="protein sequence ID" value="ENH67781.1"/>
    <property type="molecule type" value="Genomic_DNA"/>
</dbReference>
<evidence type="ECO:0000313" key="2">
    <source>
        <dbReference type="Proteomes" id="UP000016928"/>
    </source>
</evidence>
<proteinExistence type="predicted"/>
<dbReference type="HOGENOM" id="CLU_092862_0_0_1"/>
<gene>
    <name evidence="1" type="ORF">FOC1_g10001252</name>
</gene>
<sequence>MDLDNGSNEINHHHIPGLQEPLTKGHLAQACKECAFQSLIYNAIANVCSHNQLPIDDVLLKIEDTVKKHVPQLKLILEQYGVKNFAVCVQHRHFKVPDGFNMVGRVLFQGLFYFTRKVANDKILGPGNVCGRKFIFDKQYGWRPCEFHEGSAPDLSKVAPEFFIVYTTYLVKHGLTSIFGLEYTVPGLLIFDILEIGLSDYGLLYVDTASMPLNDAQIVTTRFGLSGPIHNNELKCIRFPEGHRKVNVDQQESDPSDDEVIIAFKKEYPGAALSI</sequence>
<reference evidence="2" key="1">
    <citation type="submission" date="2012-09" db="EMBL/GenBank/DDBJ databases">
        <title>Genome sequencing and comparative transcriptomics of race 1 and race 4 of banana pathogen: Fusarium oxysporum f. sp. cubense.</title>
        <authorList>
            <person name="Fang X."/>
            <person name="Huang J."/>
        </authorList>
    </citation>
    <scope>NUCLEOTIDE SEQUENCE [LARGE SCALE GENOMIC DNA]</scope>
    <source>
        <strain evidence="2">race 1</strain>
    </source>
</reference>